<organism evidence="2 3">
    <name type="scientific">Fusobacterium nucleatum subsp. nucleatum</name>
    <dbReference type="NCBI Taxonomy" id="76856"/>
    <lineage>
        <taxon>Bacteria</taxon>
        <taxon>Fusobacteriati</taxon>
        <taxon>Fusobacteriota</taxon>
        <taxon>Fusobacteriia</taxon>
        <taxon>Fusobacteriales</taxon>
        <taxon>Fusobacteriaceae</taxon>
        <taxon>Fusobacterium</taxon>
    </lineage>
</organism>
<name>A0A0M4T5A2_FUSNC</name>
<evidence type="ECO:0000256" key="1">
    <source>
        <dbReference type="SAM" id="Phobius"/>
    </source>
</evidence>
<comment type="caution">
    <text evidence="2">The sequence shown here is derived from an EMBL/GenBank/DDBJ whole genome shotgun (WGS) entry which is preliminary data.</text>
</comment>
<evidence type="ECO:0000313" key="3">
    <source>
        <dbReference type="Proteomes" id="UP000054800"/>
    </source>
</evidence>
<reference evidence="2 3" key="1">
    <citation type="submission" date="2015-10" db="EMBL/GenBank/DDBJ databases">
        <authorList>
            <person name="Gilbert D.G."/>
        </authorList>
    </citation>
    <scope>NUCLEOTIDE SEQUENCE [LARGE SCALE GENOMIC DNA]</scope>
    <source>
        <strain evidence="2 3">ChDC F311</strain>
    </source>
</reference>
<dbReference type="EMBL" id="LMVH01000001">
    <property type="protein sequence ID" value="KUL99206.1"/>
    <property type="molecule type" value="Genomic_DNA"/>
</dbReference>
<evidence type="ECO:0000313" key="2">
    <source>
        <dbReference type="EMBL" id="KUL99206.1"/>
    </source>
</evidence>
<gene>
    <name evidence="2" type="ORF">RO03_06690</name>
</gene>
<proteinExistence type="predicted"/>
<dbReference type="PATRIC" id="fig|76856.3.peg.962"/>
<dbReference type="Proteomes" id="UP000054800">
    <property type="component" value="Unassembled WGS sequence"/>
</dbReference>
<feature type="transmembrane region" description="Helical" evidence="1">
    <location>
        <begin position="7"/>
        <end position="28"/>
    </location>
</feature>
<protein>
    <submittedName>
        <fullName evidence="2">Uncharacterized protein</fullName>
    </submittedName>
</protein>
<dbReference type="RefSeq" id="WP_059222832.1">
    <property type="nucleotide sequence ID" value="NZ_LMVH01000001.1"/>
</dbReference>
<keyword evidence="1" id="KW-0812">Transmembrane</keyword>
<keyword evidence="1" id="KW-0472">Membrane</keyword>
<keyword evidence="1" id="KW-1133">Transmembrane helix</keyword>
<accession>A0A0M4T5A2</accession>
<sequence length="154" mass="18536">MENYVNLICTAILAITSVVNVLLLLYQINSNRQDEAKKFWYKVSINSDDLSNCTGYFNRIISIIENNQKRNDKLLAYKDEFKNIRNFFSKTIFFDEDMKNKLDEFIYECEQECMINDNIKKEDINHMLWIILKSLYSFELNSYKDFNIKYNLQK</sequence>
<dbReference type="AlphaFoldDB" id="A0A0M4T5A2"/>